<dbReference type="PANTHER" id="PTHR24390">
    <property type="entry name" value="ZINC FINGER PROTEIN"/>
    <property type="match status" value="1"/>
</dbReference>
<reference evidence="12" key="1">
    <citation type="submission" date="2020-06" db="EMBL/GenBank/DDBJ databases">
        <authorList>
            <consortium name="Wellcome Sanger Institute Data Sharing"/>
        </authorList>
    </citation>
    <scope>NUCLEOTIDE SEQUENCE [LARGE SCALE GENOMIC DNA]</scope>
</reference>
<keyword evidence="13" id="KW-1185">Reference proteome</keyword>
<evidence type="ECO:0000313" key="12">
    <source>
        <dbReference type="Ensembl" id="ENSGWIP00000046792.1"/>
    </source>
</evidence>
<dbReference type="GO" id="GO:0005634">
    <property type="term" value="C:nucleus"/>
    <property type="evidence" value="ECO:0007669"/>
    <property type="project" value="UniProtKB-SubCell"/>
</dbReference>
<dbReference type="Pfam" id="PF13465">
    <property type="entry name" value="zf-H2C2_2"/>
    <property type="match status" value="1"/>
</dbReference>
<dbReference type="SUPFAM" id="SSF57667">
    <property type="entry name" value="beta-beta-alpha zinc fingers"/>
    <property type="match status" value="4"/>
</dbReference>
<dbReference type="Gene3D" id="3.30.160.60">
    <property type="entry name" value="Classic Zinc Finger"/>
    <property type="match status" value="6"/>
</dbReference>
<keyword evidence="2" id="KW-0479">Metal-binding</keyword>
<keyword evidence="8" id="KW-0804">Transcription</keyword>
<dbReference type="FunFam" id="3.30.160.60:FF:000557">
    <property type="entry name" value="zinc finger and SCAN domain-containing protein 29"/>
    <property type="match status" value="1"/>
</dbReference>
<keyword evidence="3" id="KW-0677">Repeat</keyword>
<dbReference type="InterPro" id="IPR013087">
    <property type="entry name" value="Znf_C2H2_type"/>
</dbReference>
<keyword evidence="6" id="KW-0805">Transcription regulation</keyword>
<comment type="subcellular location">
    <subcellularLocation>
        <location evidence="1">Nucleus</location>
    </subcellularLocation>
</comment>
<evidence type="ECO:0000256" key="9">
    <source>
        <dbReference type="ARBA" id="ARBA00023242"/>
    </source>
</evidence>
<evidence type="ECO:0000313" key="13">
    <source>
        <dbReference type="Proteomes" id="UP000694680"/>
    </source>
</evidence>
<evidence type="ECO:0000256" key="8">
    <source>
        <dbReference type="ARBA" id="ARBA00023163"/>
    </source>
</evidence>
<evidence type="ECO:0000256" key="6">
    <source>
        <dbReference type="ARBA" id="ARBA00023015"/>
    </source>
</evidence>
<evidence type="ECO:0000256" key="1">
    <source>
        <dbReference type="ARBA" id="ARBA00004123"/>
    </source>
</evidence>
<dbReference type="FunFam" id="3.30.160.60:FF:001290">
    <property type="entry name" value="Zinc finger 45-like"/>
    <property type="match status" value="1"/>
</dbReference>
<keyword evidence="7" id="KW-0238">DNA-binding</keyword>
<dbReference type="GO" id="GO:0000122">
    <property type="term" value="P:negative regulation of transcription by RNA polymerase II"/>
    <property type="evidence" value="ECO:0007669"/>
    <property type="project" value="UniProtKB-ARBA"/>
</dbReference>
<dbReference type="PROSITE" id="PS50157">
    <property type="entry name" value="ZINC_FINGER_C2H2_2"/>
    <property type="match status" value="6"/>
</dbReference>
<keyword evidence="9" id="KW-0539">Nucleus</keyword>
<evidence type="ECO:0000256" key="3">
    <source>
        <dbReference type="ARBA" id="ARBA00022737"/>
    </source>
</evidence>
<dbReference type="GO" id="GO:0003700">
    <property type="term" value="F:DNA-binding transcription factor activity"/>
    <property type="evidence" value="ECO:0007669"/>
    <property type="project" value="TreeGrafter"/>
</dbReference>
<accession>A0A8C5HMW7</accession>
<feature type="domain" description="C2H2-type" evidence="11">
    <location>
        <begin position="251"/>
        <end position="278"/>
    </location>
</feature>
<sequence>HTQCEPCQSESDSETIYIVTWKLTQVRNDFLVKYVGDALFKTIIYSVTWDFIQSRVRTHTGEKSSSCEICEKSFFIKQSRNHNLTRCNRETKTKSFRRKDFSVGQQCNTPFSCDVCGKRFNQSSSLKQHTKYHNMKKKHSCETCGKCFITTTSLKEHMRTHTGEKPYSCQICGKCFIRKNDQKCHVRIHTGEKPYSCQICGKCFIRKNDLKCHMRIHTGEKPYFCEICGKCFIGHNHLKRHMRTHTGEKPHSCEICGKRFVQTSILNDHIRTHTGEKPYSWLGITQYIFSKW</sequence>
<feature type="domain" description="C2H2-type" evidence="11">
    <location>
        <begin position="111"/>
        <end position="138"/>
    </location>
</feature>
<dbReference type="GO" id="GO:0000978">
    <property type="term" value="F:RNA polymerase II cis-regulatory region sequence-specific DNA binding"/>
    <property type="evidence" value="ECO:0007669"/>
    <property type="project" value="TreeGrafter"/>
</dbReference>
<dbReference type="PANTHER" id="PTHR24390:SF244">
    <property type="entry name" value="LD33778P-RELATED"/>
    <property type="match status" value="1"/>
</dbReference>
<dbReference type="FunFam" id="3.30.160.60:FF:001289">
    <property type="entry name" value="Zinc finger protein 574"/>
    <property type="match status" value="1"/>
</dbReference>
<feature type="domain" description="C2H2-type" evidence="11">
    <location>
        <begin position="223"/>
        <end position="250"/>
    </location>
</feature>
<evidence type="ECO:0000256" key="10">
    <source>
        <dbReference type="PROSITE-ProRule" id="PRU00042"/>
    </source>
</evidence>
<feature type="domain" description="C2H2-type" evidence="11">
    <location>
        <begin position="167"/>
        <end position="194"/>
    </location>
</feature>
<feature type="domain" description="C2H2-type" evidence="11">
    <location>
        <begin position="195"/>
        <end position="222"/>
    </location>
</feature>
<proteinExistence type="predicted"/>
<organism evidence="12 13">
    <name type="scientific">Gouania willdenowi</name>
    <name type="common">Blunt-snouted clingfish</name>
    <name type="synonym">Lepadogaster willdenowi</name>
    <dbReference type="NCBI Taxonomy" id="441366"/>
    <lineage>
        <taxon>Eukaryota</taxon>
        <taxon>Metazoa</taxon>
        <taxon>Chordata</taxon>
        <taxon>Craniata</taxon>
        <taxon>Vertebrata</taxon>
        <taxon>Euteleostomi</taxon>
        <taxon>Actinopterygii</taxon>
        <taxon>Neopterygii</taxon>
        <taxon>Teleostei</taxon>
        <taxon>Neoteleostei</taxon>
        <taxon>Acanthomorphata</taxon>
        <taxon>Ovalentaria</taxon>
        <taxon>Blenniimorphae</taxon>
        <taxon>Blenniiformes</taxon>
        <taxon>Gobiesocoidei</taxon>
        <taxon>Gobiesocidae</taxon>
        <taxon>Gobiesocinae</taxon>
        <taxon>Gouania</taxon>
    </lineage>
</organism>
<protein>
    <recommendedName>
        <fullName evidence="11">C2H2-type domain-containing protein</fullName>
    </recommendedName>
</protein>
<evidence type="ECO:0000256" key="4">
    <source>
        <dbReference type="ARBA" id="ARBA00022771"/>
    </source>
</evidence>
<dbReference type="FunFam" id="3.30.160.60:FF:001498">
    <property type="entry name" value="Zinc finger protein 404"/>
    <property type="match status" value="1"/>
</dbReference>
<dbReference type="FunFam" id="3.30.160.60:FF:000634">
    <property type="entry name" value="Zinc finger X-chromosomal protein"/>
    <property type="match status" value="1"/>
</dbReference>
<evidence type="ECO:0000256" key="2">
    <source>
        <dbReference type="ARBA" id="ARBA00022723"/>
    </source>
</evidence>
<dbReference type="AlphaFoldDB" id="A0A8C5HMW7"/>
<name>A0A8C5HMW7_GOUWI</name>
<keyword evidence="5" id="KW-0862">Zinc</keyword>
<dbReference type="SMART" id="SM00355">
    <property type="entry name" value="ZnF_C2H2"/>
    <property type="match status" value="6"/>
</dbReference>
<keyword evidence="4 10" id="KW-0863">Zinc-finger</keyword>
<dbReference type="InterPro" id="IPR036236">
    <property type="entry name" value="Znf_C2H2_sf"/>
</dbReference>
<feature type="domain" description="C2H2-type" evidence="11">
    <location>
        <begin position="139"/>
        <end position="166"/>
    </location>
</feature>
<evidence type="ECO:0000256" key="7">
    <source>
        <dbReference type="ARBA" id="ARBA00023125"/>
    </source>
</evidence>
<dbReference type="Proteomes" id="UP000694680">
    <property type="component" value="Chromosome 10"/>
</dbReference>
<dbReference type="PROSITE" id="PS00028">
    <property type="entry name" value="ZINC_FINGER_C2H2_1"/>
    <property type="match status" value="6"/>
</dbReference>
<dbReference type="FunFam" id="3.30.160.60:FF:001465">
    <property type="entry name" value="Zinc finger protein 560"/>
    <property type="match status" value="1"/>
</dbReference>
<dbReference type="Pfam" id="PF00096">
    <property type="entry name" value="zf-C2H2"/>
    <property type="match status" value="3"/>
</dbReference>
<reference evidence="12" key="2">
    <citation type="submission" date="2025-08" db="UniProtKB">
        <authorList>
            <consortium name="Ensembl"/>
        </authorList>
    </citation>
    <scope>IDENTIFICATION</scope>
</reference>
<dbReference type="Ensembl" id="ENSGWIT00000050639.1">
    <property type="protein sequence ID" value="ENSGWIP00000046792.1"/>
    <property type="gene ID" value="ENSGWIG00000023086.1"/>
</dbReference>
<evidence type="ECO:0000256" key="5">
    <source>
        <dbReference type="ARBA" id="ARBA00022833"/>
    </source>
</evidence>
<evidence type="ECO:0000259" key="11">
    <source>
        <dbReference type="PROSITE" id="PS50157"/>
    </source>
</evidence>
<reference evidence="12" key="3">
    <citation type="submission" date="2025-09" db="UniProtKB">
        <authorList>
            <consortium name="Ensembl"/>
        </authorList>
    </citation>
    <scope>IDENTIFICATION</scope>
</reference>
<dbReference type="GO" id="GO:0008270">
    <property type="term" value="F:zinc ion binding"/>
    <property type="evidence" value="ECO:0007669"/>
    <property type="project" value="UniProtKB-KW"/>
</dbReference>